<reference evidence="1 2" key="1">
    <citation type="journal article" date="2014" name="Agronomy (Basel)">
        <title>A Draft Genome Sequence for Ensete ventricosum, the Drought-Tolerant Tree Against Hunger.</title>
        <authorList>
            <person name="Harrison J."/>
            <person name="Moore K.A."/>
            <person name="Paszkiewicz K."/>
            <person name="Jones T."/>
            <person name="Grant M."/>
            <person name="Ambacheew D."/>
            <person name="Muzemil S."/>
            <person name="Studholme D.J."/>
        </authorList>
    </citation>
    <scope>NUCLEOTIDE SEQUENCE [LARGE SCALE GENOMIC DNA]</scope>
</reference>
<gene>
    <name evidence="1" type="ORF">B296_00023898</name>
</gene>
<dbReference type="AlphaFoldDB" id="A0A426X6Z7"/>
<proteinExistence type="predicted"/>
<evidence type="ECO:0000313" key="2">
    <source>
        <dbReference type="Proteomes" id="UP000287651"/>
    </source>
</evidence>
<evidence type="ECO:0000313" key="1">
    <source>
        <dbReference type="EMBL" id="RRT35237.1"/>
    </source>
</evidence>
<protein>
    <submittedName>
        <fullName evidence="1">Uncharacterized protein</fullName>
    </submittedName>
</protein>
<organism evidence="1 2">
    <name type="scientific">Ensete ventricosum</name>
    <name type="common">Abyssinian banana</name>
    <name type="synonym">Musa ensete</name>
    <dbReference type="NCBI Taxonomy" id="4639"/>
    <lineage>
        <taxon>Eukaryota</taxon>
        <taxon>Viridiplantae</taxon>
        <taxon>Streptophyta</taxon>
        <taxon>Embryophyta</taxon>
        <taxon>Tracheophyta</taxon>
        <taxon>Spermatophyta</taxon>
        <taxon>Magnoliopsida</taxon>
        <taxon>Liliopsida</taxon>
        <taxon>Zingiberales</taxon>
        <taxon>Musaceae</taxon>
        <taxon>Ensete</taxon>
    </lineage>
</organism>
<dbReference type="Proteomes" id="UP000287651">
    <property type="component" value="Unassembled WGS sequence"/>
</dbReference>
<dbReference type="EMBL" id="AMZH03025339">
    <property type="protein sequence ID" value="RRT35237.1"/>
    <property type="molecule type" value="Genomic_DNA"/>
</dbReference>
<name>A0A426X6Z7_ENSVE</name>
<comment type="caution">
    <text evidence="1">The sequence shown here is derived from an EMBL/GenBank/DDBJ whole genome shotgun (WGS) entry which is preliminary data.</text>
</comment>
<sequence length="94" mass="10956">MSRAYSSFYQFLLHRLKNSKYWPFPTYWPLGSCTSTVSRKNTTIINFARSHALSRVLIDFSCTVSKIQNTSYSRRISPWEWASVGEWASIPLRA</sequence>
<accession>A0A426X6Z7</accession>